<evidence type="ECO:0000256" key="7">
    <source>
        <dbReference type="ARBA" id="ARBA00043266"/>
    </source>
</evidence>
<reference evidence="10" key="1">
    <citation type="submission" date="2011-05" db="EMBL/GenBank/DDBJ databases">
        <title>Insights into the evolution of the great apes provided by the gorilla genome.</title>
        <authorList>
            <person name="Scally A."/>
        </authorList>
    </citation>
    <scope>NUCLEOTIDE SEQUENCE [LARGE SCALE GENOMIC DNA]</scope>
</reference>
<dbReference type="InParanoid" id="A0A2I2ZW35"/>
<accession>A0A2I2ZW35</accession>
<reference evidence="9 10" key="2">
    <citation type="journal article" date="2012" name="Nature">
        <title>Insights into hominid evolution from the gorilla genome sequence.</title>
        <authorList>
            <person name="Scally A."/>
            <person name="Dutheil J.Y."/>
            <person name="Hillier L.W."/>
            <person name="Jordan G.E."/>
            <person name="Goodhead I."/>
            <person name="Herrero J."/>
            <person name="Hobolth A."/>
            <person name="Lappalainen T."/>
            <person name="Mailund T."/>
            <person name="Marques-Bonet T."/>
            <person name="McCarthy S."/>
            <person name="Montgomery S.H."/>
            <person name="Schwalie P.C."/>
            <person name="Tang Y.A."/>
            <person name="Ward M.C."/>
            <person name="Xue Y."/>
            <person name="Yngvadottir B."/>
            <person name="Alkan C."/>
            <person name="Andersen L.N."/>
            <person name="Ayub Q."/>
            <person name="Ball E.V."/>
            <person name="Beal K."/>
            <person name="Bradley B.J."/>
            <person name="Chen Y."/>
            <person name="Clee C.M."/>
            <person name="Fitzgerald S."/>
            <person name="Graves T.A."/>
            <person name="Gu Y."/>
            <person name="Heath P."/>
            <person name="Heger A."/>
            <person name="Karakoc E."/>
            <person name="Kolb-Kokocinski A."/>
            <person name="Laird G.K."/>
            <person name="Lunter G."/>
            <person name="Meader S."/>
            <person name="Mort M."/>
            <person name="Mullikin J.C."/>
            <person name="Munch K."/>
            <person name="O'Connor T.D."/>
            <person name="Phillips A.D."/>
            <person name="Prado-Martinez J."/>
            <person name="Rogers A.S."/>
            <person name="Sajjadian S."/>
            <person name="Schmidt D."/>
            <person name="Shaw K."/>
            <person name="Simpson J.T."/>
            <person name="Stenson P.D."/>
            <person name="Turner D.J."/>
            <person name="Vigilant L."/>
            <person name="Vilella A.J."/>
            <person name="Whitener W."/>
            <person name="Zhu B."/>
            <person name="Cooper D.N."/>
            <person name="de Jong P."/>
            <person name="Dermitzakis E.T."/>
            <person name="Eichler E.E."/>
            <person name="Flicek P."/>
            <person name="Goldman N."/>
            <person name="Mundy N.I."/>
            <person name="Ning Z."/>
            <person name="Odom D.T."/>
            <person name="Ponting C.P."/>
            <person name="Quail M.A."/>
            <person name="Ryder O.A."/>
            <person name="Searle S.M."/>
            <person name="Warren W.C."/>
            <person name="Wilson R.K."/>
            <person name="Schierup M.H."/>
            <person name="Rogers J."/>
            <person name="Tyler-Smith C."/>
            <person name="Durbin R."/>
        </authorList>
    </citation>
    <scope>NUCLEOTIDE SEQUENCE [LARGE SCALE GENOMIC DNA]</scope>
</reference>
<evidence type="ECO:0000256" key="3">
    <source>
        <dbReference type="ARBA" id="ARBA00023130"/>
    </source>
</evidence>
<reference evidence="9" key="3">
    <citation type="submission" date="2025-08" db="UniProtKB">
        <authorList>
            <consortium name="Ensembl"/>
        </authorList>
    </citation>
    <scope>IDENTIFICATION</scope>
</reference>
<evidence type="ECO:0000256" key="1">
    <source>
        <dbReference type="ARBA" id="ARBA00022729"/>
    </source>
</evidence>
<evidence type="ECO:0000256" key="6">
    <source>
        <dbReference type="ARBA" id="ARBA00038651"/>
    </source>
</evidence>
<dbReference type="PANTHER" id="PTHR19343:SF15">
    <property type="entry name" value="IMMUNOGLOBULIN V-SET DOMAIN-CONTAINING PROTEIN"/>
    <property type="match status" value="1"/>
</dbReference>
<keyword evidence="3" id="KW-1064">Adaptive immunity</keyword>
<dbReference type="InterPro" id="IPR051006">
    <property type="entry name" value="TCR_variable_domain"/>
</dbReference>
<proteinExistence type="predicted"/>
<dbReference type="AlphaFoldDB" id="A0A2I2ZW35"/>
<organism evidence="9 10">
    <name type="scientific">Gorilla gorilla gorilla</name>
    <name type="common">Western lowland gorilla</name>
    <dbReference type="NCBI Taxonomy" id="9595"/>
    <lineage>
        <taxon>Eukaryota</taxon>
        <taxon>Metazoa</taxon>
        <taxon>Chordata</taxon>
        <taxon>Craniata</taxon>
        <taxon>Vertebrata</taxon>
        <taxon>Euteleostomi</taxon>
        <taxon>Mammalia</taxon>
        <taxon>Eutheria</taxon>
        <taxon>Euarchontoglires</taxon>
        <taxon>Primates</taxon>
        <taxon>Haplorrhini</taxon>
        <taxon>Catarrhini</taxon>
        <taxon>Hominidae</taxon>
        <taxon>Gorilla</taxon>
    </lineage>
</organism>
<evidence type="ECO:0000256" key="5">
    <source>
        <dbReference type="ARBA" id="ARBA00023319"/>
    </source>
</evidence>
<reference evidence="9" key="4">
    <citation type="submission" date="2025-09" db="UniProtKB">
        <authorList>
            <consortium name="Ensembl"/>
        </authorList>
    </citation>
    <scope>IDENTIFICATION</scope>
</reference>
<evidence type="ECO:0000313" key="10">
    <source>
        <dbReference type="Proteomes" id="UP000001519"/>
    </source>
</evidence>
<keyword evidence="4" id="KW-0675">Receptor</keyword>
<dbReference type="Gene3D" id="2.60.40.10">
    <property type="entry name" value="Immunoglobulins"/>
    <property type="match status" value="1"/>
</dbReference>
<evidence type="ECO:0000256" key="2">
    <source>
        <dbReference type="ARBA" id="ARBA00022859"/>
    </source>
</evidence>
<dbReference type="GO" id="GO:0002250">
    <property type="term" value="P:adaptive immune response"/>
    <property type="evidence" value="ECO:0007669"/>
    <property type="project" value="UniProtKB-KW"/>
</dbReference>
<dbReference type="EMBL" id="CABD030091917">
    <property type="status" value="NOT_ANNOTATED_CDS"/>
    <property type="molecule type" value="Genomic_DNA"/>
</dbReference>
<evidence type="ECO:0000259" key="8">
    <source>
        <dbReference type="PROSITE" id="PS50835"/>
    </source>
</evidence>
<dbReference type="Proteomes" id="UP000001519">
    <property type="component" value="Chromosome 14"/>
</dbReference>
<dbReference type="PROSITE" id="PS50835">
    <property type="entry name" value="IG_LIKE"/>
    <property type="match status" value="1"/>
</dbReference>
<dbReference type="SUPFAM" id="SSF48726">
    <property type="entry name" value="Immunoglobulin"/>
    <property type="match status" value="1"/>
</dbReference>
<dbReference type="Bgee" id="ENSGGOG00000040310">
    <property type="expression patterns" value="Expressed in adult mammalian kidney"/>
</dbReference>
<evidence type="ECO:0000313" key="9">
    <source>
        <dbReference type="Ensembl" id="ENSGGOP00000051440.1"/>
    </source>
</evidence>
<keyword evidence="7" id="KW-1279">T cell receptor</keyword>
<dbReference type="InterPro" id="IPR013783">
    <property type="entry name" value="Ig-like_fold"/>
</dbReference>
<keyword evidence="10" id="KW-1185">Reference proteome</keyword>
<keyword evidence="2" id="KW-0391">Immunity</keyword>
<comment type="subunit">
    <text evidence="6">Alpha-beta TR is a heterodimer composed of an alpha and beta chain; disulfide-linked. The alpha-beta TR is associated with the transmembrane signaling CD3 coreceptor proteins to form the TR-CD3 (TcR or TCR). The assembly of alpha-beta TR heterodimers with CD3 occurs in the endoplasmic reticulum where a single alpha-beta TR heterodimer associates with one CD3D-CD3E heterodimer, one CD3G-CD3E heterodimer and one CD247 homodimer forming a stable octameric structure. CD3D-CD3E and CD3G-CD3E heterodimers preferentially associate with TR alpha and TR beta chains, respectively. The association of the CD247 homodimer is the last step of TcR assembly in the endoplasmic reticulum and is required for transport to the cell surface.</text>
</comment>
<feature type="domain" description="Ig-like" evidence="8">
    <location>
        <begin position="1"/>
        <end position="85"/>
    </location>
</feature>
<dbReference type="GO" id="GO:0042605">
    <property type="term" value="F:peptide antigen binding"/>
    <property type="evidence" value="ECO:0000318"/>
    <property type="project" value="GO_Central"/>
</dbReference>
<name>A0A2I2ZW35_GORGO</name>
<dbReference type="PANTHER" id="PTHR19343">
    <property type="entry name" value="T CELL RECEPTOR ALPHA VARIABLE 1-2"/>
    <property type="match status" value="1"/>
</dbReference>
<protein>
    <recommendedName>
        <fullName evidence="8">Ig-like domain-containing protein</fullName>
    </recommendedName>
</protein>
<dbReference type="GeneTree" id="ENSGT00940000167535"/>
<dbReference type="InterPro" id="IPR007110">
    <property type="entry name" value="Ig-like_dom"/>
</dbReference>
<keyword evidence="1" id="KW-0732">Signal</keyword>
<dbReference type="Ensembl" id="ENSGGOT00000064004.1">
    <property type="protein sequence ID" value="ENSGGOP00000051440.1"/>
    <property type="gene ID" value="ENSGGOG00000040310.1"/>
</dbReference>
<keyword evidence="5" id="KW-0393">Immunoglobulin domain</keyword>
<dbReference type="InterPro" id="IPR036179">
    <property type="entry name" value="Ig-like_dom_sf"/>
</dbReference>
<evidence type="ECO:0000256" key="4">
    <source>
        <dbReference type="ARBA" id="ARBA00023170"/>
    </source>
</evidence>
<sequence>LHTLEQSLSFLSIQEGMHAILNCTYQERMLVNFHWFQQDPGKGPVQKEQRDKHFIELLGKEKFYSVWNIPTSHPGDSATYFCALQ</sequence>
<dbReference type="GO" id="GO:0042101">
    <property type="term" value="C:T cell receptor complex"/>
    <property type="evidence" value="ECO:0007669"/>
    <property type="project" value="UniProtKB-KW"/>
</dbReference>